<proteinExistence type="predicted"/>
<gene>
    <name evidence="1" type="ORF">GOODEAATRI_003884</name>
</gene>
<dbReference type="EMBL" id="JAHRIO010070122">
    <property type="protein sequence ID" value="MEQ2180698.1"/>
    <property type="molecule type" value="Genomic_DNA"/>
</dbReference>
<accession>A0ABV0PB58</accession>
<protein>
    <submittedName>
        <fullName evidence="1">Uncharacterized protein</fullName>
    </submittedName>
</protein>
<evidence type="ECO:0000313" key="2">
    <source>
        <dbReference type="Proteomes" id="UP001476798"/>
    </source>
</evidence>
<keyword evidence="2" id="KW-1185">Reference proteome</keyword>
<organism evidence="1 2">
    <name type="scientific">Goodea atripinnis</name>
    <dbReference type="NCBI Taxonomy" id="208336"/>
    <lineage>
        <taxon>Eukaryota</taxon>
        <taxon>Metazoa</taxon>
        <taxon>Chordata</taxon>
        <taxon>Craniata</taxon>
        <taxon>Vertebrata</taxon>
        <taxon>Euteleostomi</taxon>
        <taxon>Actinopterygii</taxon>
        <taxon>Neopterygii</taxon>
        <taxon>Teleostei</taxon>
        <taxon>Neoteleostei</taxon>
        <taxon>Acanthomorphata</taxon>
        <taxon>Ovalentaria</taxon>
        <taxon>Atherinomorphae</taxon>
        <taxon>Cyprinodontiformes</taxon>
        <taxon>Goodeidae</taxon>
        <taxon>Goodea</taxon>
    </lineage>
</organism>
<name>A0ABV0PB58_9TELE</name>
<sequence>MRGPIKAVAEEILAMISVRECHVPLFLSNPVVRVTRLWTVLAQLQPHRPLDSPDKILVCHPLTLVFLVLSTRYLDWQERWVTPIKSISLSQEVIAIIGSCNTGSAFSCEQRPWPICHPLALKGLYTSIPIFSRVRKQGCGILFVPFHLKLEIKHFIILSYCVGKVKKDKEDKNASIRALSL</sequence>
<comment type="caution">
    <text evidence="1">The sequence shown here is derived from an EMBL/GenBank/DDBJ whole genome shotgun (WGS) entry which is preliminary data.</text>
</comment>
<evidence type="ECO:0000313" key="1">
    <source>
        <dbReference type="EMBL" id="MEQ2180698.1"/>
    </source>
</evidence>
<reference evidence="1 2" key="1">
    <citation type="submission" date="2021-06" db="EMBL/GenBank/DDBJ databases">
        <authorList>
            <person name="Palmer J.M."/>
        </authorList>
    </citation>
    <scope>NUCLEOTIDE SEQUENCE [LARGE SCALE GENOMIC DNA]</scope>
    <source>
        <strain evidence="1 2">GA_2019</strain>
        <tissue evidence="1">Muscle</tissue>
    </source>
</reference>
<dbReference type="Proteomes" id="UP001476798">
    <property type="component" value="Unassembled WGS sequence"/>
</dbReference>